<dbReference type="PROSITE" id="PS51257">
    <property type="entry name" value="PROKAR_LIPOPROTEIN"/>
    <property type="match status" value="1"/>
</dbReference>
<evidence type="ECO:0000256" key="2">
    <source>
        <dbReference type="ARBA" id="ARBA00023157"/>
    </source>
</evidence>
<keyword evidence="3" id="KW-0720">Serine protease</keyword>
<evidence type="ECO:0000256" key="4">
    <source>
        <dbReference type="SAM" id="SignalP"/>
    </source>
</evidence>
<keyword evidence="4" id="KW-0732">Signal</keyword>
<dbReference type="InterPro" id="IPR033116">
    <property type="entry name" value="TRYPSIN_SER"/>
</dbReference>
<dbReference type="CDD" id="cd00190">
    <property type="entry name" value="Tryp_SPc"/>
    <property type="match status" value="1"/>
</dbReference>
<dbReference type="PROSITE" id="PS00134">
    <property type="entry name" value="TRYPSIN_HIS"/>
    <property type="match status" value="1"/>
</dbReference>
<dbReference type="InterPro" id="IPR043504">
    <property type="entry name" value="Peptidase_S1_PA_chymotrypsin"/>
</dbReference>
<dbReference type="Pfam" id="PF00089">
    <property type="entry name" value="Trypsin"/>
    <property type="match status" value="1"/>
</dbReference>
<dbReference type="OrthoDB" id="9790784at2"/>
<accession>A0A136A057</accession>
<dbReference type="EMBL" id="LSNE01000006">
    <property type="protein sequence ID" value="KXI28573.1"/>
    <property type="molecule type" value="Genomic_DNA"/>
</dbReference>
<dbReference type="Pfam" id="PF02225">
    <property type="entry name" value="PA"/>
    <property type="match status" value="1"/>
</dbReference>
<evidence type="ECO:0000259" key="5">
    <source>
        <dbReference type="PROSITE" id="PS50240"/>
    </source>
</evidence>
<dbReference type="FunFam" id="2.40.10.10:FF:000002">
    <property type="entry name" value="Transmembrane protease serine"/>
    <property type="match status" value="1"/>
</dbReference>
<dbReference type="InterPro" id="IPR018114">
    <property type="entry name" value="TRYPSIN_HIS"/>
</dbReference>
<gene>
    <name evidence="6" type="ORF">AX660_15915</name>
</gene>
<dbReference type="InterPro" id="IPR003137">
    <property type="entry name" value="PA_domain"/>
</dbReference>
<proteinExistence type="inferred from homology"/>
<dbReference type="RefSeq" id="WP_068377633.1">
    <property type="nucleotide sequence ID" value="NZ_LSNE01000006.1"/>
</dbReference>
<keyword evidence="2" id="KW-1015">Disulfide bond</keyword>
<sequence length="692" mass="72695">MKIRSRFIGLLSIISSLSCFSSCLYAADSIYAPSLQNKTNLASTQIVGGQPALSSDWPWMTAYVVTFQGVSTSLRVDDLAYGTTAFSFGPAGNATGALVACGKGEATCANASAKVCLIERGDINFSEKALNCESGGGIAAIIYNNEVGEISGTLGEDFNGTIPVVAITREDGLTLLTQEGAIAQVSVSATTQLQQDSSCGATFLGDKWVLTAAHCVDSADAMFFKMNVGEYDLSDGAENASSIANIYIHPQYDADLIDYDIALVELVETVDAPAVQLASKTTTDQYAIENSPAIVAGWGGRVGYAPGEGPTADFPDVLHQVELNLATNAQCRTKINSQSITDRMICATQPSSGKGSCQGDSGGPLIVQTGTGPQQVGIVSWGIGCADPNYPGVYTRVAEFTEWLHTLQTGIAIRQKQDFGISPISVSQSSTLQVVNNSTFSVALSFNITGSNTFSLGTNTCANLAAGASCDLNINLNANQTGELSATVTINANNNVVATSSASLNSQVIATATNIAGVAGTNNNSVSWYSGGNKPWLANSTSSGVQSGSIDHNQESILSAYVQGKGKFNFQWSVSSEENEEDPSDPYDALYVYVNNELQDLISGSVAFEDFPTINLETDNSIITWIYRKDPATVAGDDKAYIRNVVFTPNQVTTTPPPTTPVTNNNSGGGGSLGWLSLISLLVLLRLSKRVN</sequence>
<comment type="similarity">
    <text evidence="1">Belongs to the peptidase S1 family.</text>
</comment>
<organism evidence="6 7">
    <name type="scientific">Paraglaciecola hydrolytica</name>
    <dbReference type="NCBI Taxonomy" id="1799789"/>
    <lineage>
        <taxon>Bacteria</taxon>
        <taxon>Pseudomonadati</taxon>
        <taxon>Pseudomonadota</taxon>
        <taxon>Gammaproteobacteria</taxon>
        <taxon>Alteromonadales</taxon>
        <taxon>Alteromonadaceae</taxon>
        <taxon>Paraglaciecola</taxon>
    </lineage>
</organism>
<dbReference type="InterPro" id="IPR001314">
    <property type="entry name" value="Peptidase_S1A"/>
</dbReference>
<dbReference type="GO" id="GO:0006508">
    <property type="term" value="P:proteolysis"/>
    <property type="evidence" value="ECO:0007669"/>
    <property type="project" value="UniProtKB-KW"/>
</dbReference>
<dbReference type="SMART" id="SM00020">
    <property type="entry name" value="Tryp_SPc"/>
    <property type="match status" value="1"/>
</dbReference>
<dbReference type="Gene3D" id="3.50.30.30">
    <property type="match status" value="1"/>
</dbReference>
<feature type="chain" id="PRO_5007469197" evidence="4">
    <location>
        <begin position="27"/>
        <end position="692"/>
    </location>
</feature>
<keyword evidence="7" id="KW-1185">Reference proteome</keyword>
<dbReference type="AlphaFoldDB" id="A0A136A057"/>
<dbReference type="FunFam" id="2.40.10.10:FF:000068">
    <property type="entry name" value="transmembrane protease serine 2"/>
    <property type="match status" value="1"/>
</dbReference>
<dbReference type="PROSITE" id="PS00135">
    <property type="entry name" value="TRYPSIN_SER"/>
    <property type="match status" value="1"/>
</dbReference>
<dbReference type="PANTHER" id="PTHR24276">
    <property type="entry name" value="POLYSERASE-RELATED"/>
    <property type="match status" value="1"/>
</dbReference>
<evidence type="ECO:0000256" key="3">
    <source>
        <dbReference type="RuleBase" id="RU363034"/>
    </source>
</evidence>
<dbReference type="InterPro" id="IPR013783">
    <property type="entry name" value="Ig-like_fold"/>
</dbReference>
<comment type="caution">
    <text evidence="6">The sequence shown here is derived from an EMBL/GenBank/DDBJ whole genome shotgun (WGS) entry which is preliminary data.</text>
</comment>
<evidence type="ECO:0000313" key="7">
    <source>
        <dbReference type="Proteomes" id="UP000070299"/>
    </source>
</evidence>
<dbReference type="SUPFAM" id="SSF50494">
    <property type="entry name" value="Trypsin-like serine proteases"/>
    <property type="match status" value="1"/>
</dbReference>
<dbReference type="InterPro" id="IPR046450">
    <property type="entry name" value="PA_dom_sf"/>
</dbReference>
<keyword evidence="3" id="KW-0378">Hydrolase</keyword>
<dbReference type="Gene3D" id="2.60.40.10">
    <property type="entry name" value="Immunoglobulins"/>
    <property type="match status" value="1"/>
</dbReference>
<feature type="domain" description="Peptidase S1" evidence="5">
    <location>
        <begin position="46"/>
        <end position="409"/>
    </location>
</feature>
<protein>
    <submittedName>
        <fullName evidence="6">Trypsin</fullName>
    </submittedName>
</protein>
<dbReference type="Gene3D" id="2.40.10.10">
    <property type="entry name" value="Trypsin-like serine proteases"/>
    <property type="match status" value="1"/>
</dbReference>
<dbReference type="GO" id="GO:0004252">
    <property type="term" value="F:serine-type endopeptidase activity"/>
    <property type="evidence" value="ECO:0007669"/>
    <property type="project" value="InterPro"/>
</dbReference>
<dbReference type="PRINTS" id="PR00722">
    <property type="entry name" value="CHYMOTRYPSIN"/>
</dbReference>
<feature type="signal peptide" evidence="4">
    <location>
        <begin position="1"/>
        <end position="26"/>
    </location>
</feature>
<dbReference type="SUPFAM" id="SSF52025">
    <property type="entry name" value="PA domain"/>
    <property type="match status" value="1"/>
</dbReference>
<reference evidence="7" key="1">
    <citation type="submission" date="2016-02" db="EMBL/GenBank/DDBJ databases">
        <authorList>
            <person name="Schultz-Johansen M."/>
            <person name="Glaring M.A."/>
            <person name="Bech P.K."/>
            <person name="Stougaard P."/>
        </authorList>
    </citation>
    <scope>NUCLEOTIDE SEQUENCE [LARGE SCALE GENOMIC DNA]</scope>
    <source>
        <strain evidence="7">S66</strain>
    </source>
</reference>
<evidence type="ECO:0000256" key="1">
    <source>
        <dbReference type="ARBA" id="ARBA00007664"/>
    </source>
</evidence>
<name>A0A136A057_9ALTE</name>
<dbReference type="InterPro" id="IPR050430">
    <property type="entry name" value="Peptidase_S1"/>
</dbReference>
<dbReference type="InterPro" id="IPR001254">
    <property type="entry name" value="Trypsin_dom"/>
</dbReference>
<dbReference type="PANTHER" id="PTHR24276:SF98">
    <property type="entry name" value="FI18310P1-RELATED"/>
    <property type="match status" value="1"/>
</dbReference>
<dbReference type="Proteomes" id="UP000070299">
    <property type="component" value="Unassembled WGS sequence"/>
</dbReference>
<dbReference type="InterPro" id="IPR009003">
    <property type="entry name" value="Peptidase_S1_PA"/>
</dbReference>
<dbReference type="STRING" id="1799789.AX660_15915"/>
<keyword evidence="3" id="KW-0645">Protease</keyword>
<evidence type="ECO:0000313" key="6">
    <source>
        <dbReference type="EMBL" id="KXI28573.1"/>
    </source>
</evidence>
<dbReference type="PROSITE" id="PS50240">
    <property type="entry name" value="TRYPSIN_DOM"/>
    <property type="match status" value="1"/>
</dbReference>